<dbReference type="Proteomes" id="UP000594638">
    <property type="component" value="Unassembled WGS sequence"/>
</dbReference>
<comment type="caution">
    <text evidence="1">The sequence shown here is derived from an EMBL/GenBank/DDBJ whole genome shotgun (WGS) entry which is preliminary data.</text>
</comment>
<dbReference type="Gramene" id="OE9A069466T1">
    <property type="protein sequence ID" value="OE9A069466C1"/>
    <property type="gene ID" value="OE9A069466"/>
</dbReference>
<accession>A0A8S0U1U1</accession>
<dbReference type="EMBL" id="CACTIH010007406">
    <property type="protein sequence ID" value="CAA3012590.1"/>
    <property type="molecule type" value="Genomic_DNA"/>
</dbReference>
<keyword evidence="2" id="KW-1185">Reference proteome</keyword>
<proteinExistence type="predicted"/>
<evidence type="ECO:0000313" key="1">
    <source>
        <dbReference type="EMBL" id="CAA3012590.1"/>
    </source>
</evidence>
<evidence type="ECO:0000313" key="2">
    <source>
        <dbReference type="Proteomes" id="UP000594638"/>
    </source>
</evidence>
<dbReference type="AlphaFoldDB" id="A0A8S0U1U1"/>
<gene>
    <name evidence="1" type="ORF">OLEA9_A069466</name>
</gene>
<protein>
    <submittedName>
        <fullName evidence="1">Uncharacterized protein</fullName>
    </submittedName>
</protein>
<sequence length="107" mass="12274">MQVPDLLHTEISISGLGGKKSFLLFFQEYHVKEFYMQVPDLFHTEISISGLGGKKSFLTPSHSVLSYTEQVPTSLPRGIYYFRFSYASSSDFDLPILFSFIFNNYLI</sequence>
<organism evidence="1 2">
    <name type="scientific">Olea europaea subsp. europaea</name>
    <dbReference type="NCBI Taxonomy" id="158383"/>
    <lineage>
        <taxon>Eukaryota</taxon>
        <taxon>Viridiplantae</taxon>
        <taxon>Streptophyta</taxon>
        <taxon>Embryophyta</taxon>
        <taxon>Tracheophyta</taxon>
        <taxon>Spermatophyta</taxon>
        <taxon>Magnoliopsida</taxon>
        <taxon>eudicotyledons</taxon>
        <taxon>Gunneridae</taxon>
        <taxon>Pentapetalae</taxon>
        <taxon>asterids</taxon>
        <taxon>lamiids</taxon>
        <taxon>Lamiales</taxon>
        <taxon>Oleaceae</taxon>
        <taxon>Oleeae</taxon>
        <taxon>Olea</taxon>
    </lineage>
</organism>
<name>A0A8S0U1U1_OLEEU</name>
<reference evidence="1 2" key="1">
    <citation type="submission" date="2019-12" db="EMBL/GenBank/DDBJ databases">
        <authorList>
            <person name="Alioto T."/>
            <person name="Alioto T."/>
            <person name="Gomez Garrido J."/>
        </authorList>
    </citation>
    <scope>NUCLEOTIDE SEQUENCE [LARGE SCALE GENOMIC DNA]</scope>
</reference>